<dbReference type="PROSITE" id="PS50949">
    <property type="entry name" value="HTH_GNTR"/>
    <property type="match status" value="1"/>
</dbReference>
<dbReference type="GO" id="GO:0030170">
    <property type="term" value="F:pyridoxal phosphate binding"/>
    <property type="evidence" value="ECO:0007669"/>
    <property type="project" value="InterPro"/>
</dbReference>
<accession>A0A6N8HXK7</accession>
<keyword evidence="4" id="KW-0238">DNA-binding</keyword>
<keyword evidence="8" id="KW-1185">Reference proteome</keyword>
<dbReference type="InterPro" id="IPR036388">
    <property type="entry name" value="WH-like_DNA-bd_sf"/>
</dbReference>
<dbReference type="InterPro" id="IPR004839">
    <property type="entry name" value="Aminotransferase_I/II_large"/>
</dbReference>
<dbReference type="SUPFAM" id="SSF53383">
    <property type="entry name" value="PLP-dependent transferases"/>
    <property type="match status" value="1"/>
</dbReference>
<evidence type="ECO:0000256" key="5">
    <source>
        <dbReference type="ARBA" id="ARBA00023163"/>
    </source>
</evidence>
<dbReference type="PANTHER" id="PTHR46577:SF1">
    <property type="entry name" value="HTH-TYPE TRANSCRIPTIONAL REGULATORY PROTEIN GABR"/>
    <property type="match status" value="1"/>
</dbReference>
<dbReference type="InterPro" id="IPR000524">
    <property type="entry name" value="Tscrpt_reg_HTH_GntR"/>
</dbReference>
<dbReference type="EMBL" id="VWXL01000027">
    <property type="protein sequence ID" value="MVB10408.1"/>
    <property type="molecule type" value="Genomic_DNA"/>
</dbReference>
<dbReference type="GO" id="GO:0003677">
    <property type="term" value="F:DNA binding"/>
    <property type="evidence" value="ECO:0007669"/>
    <property type="project" value="UniProtKB-KW"/>
</dbReference>
<keyword evidence="2" id="KW-0663">Pyridoxal phosphate</keyword>
<evidence type="ECO:0000256" key="4">
    <source>
        <dbReference type="ARBA" id="ARBA00023125"/>
    </source>
</evidence>
<evidence type="ECO:0000313" key="8">
    <source>
        <dbReference type="Proteomes" id="UP000469440"/>
    </source>
</evidence>
<gene>
    <name evidence="7" type="primary">gabR</name>
    <name evidence="7" type="ORF">CAFE_10960</name>
</gene>
<evidence type="ECO:0000259" key="6">
    <source>
        <dbReference type="PROSITE" id="PS50949"/>
    </source>
</evidence>
<dbReference type="InterPro" id="IPR036390">
    <property type="entry name" value="WH_DNA-bd_sf"/>
</dbReference>
<dbReference type="Proteomes" id="UP000469440">
    <property type="component" value="Unassembled WGS sequence"/>
</dbReference>
<comment type="similarity">
    <text evidence="1">In the C-terminal section; belongs to the class-I pyridoxal-phosphate-dependent aminotransferase family.</text>
</comment>
<dbReference type="Pfam" id="PF00155">
    <property type="entry name" value="Aminotran_1_2"/>
    <property type="match status" value="1"/>
</dbReference>
<comment type="caution">
    <text evidence="7">The sequence shown here is derived from an EMBL/GenBank/DDBJ whole genome shotgun (WGS) entry which is preliminary data.</text>
</comment>
<dbReference type="GO" id="GO:0003700">
    <property type="term" value="F:DNA-binding transcription factor activity"/>
    <property type="evidence" value="ECO:0007669"/>
    <property type="project" value="InterPro"/>
</dbReference>
<name>A0A6N8HXK7_9FIRM</name>
<dbReference type="OrthoDB" id="9808770at2"/>
<dbReference type="Pfam" id="PF00392">
    <property type="entry name" value="GntR"/>
    <property type="match status" value="1"/>
</dbReference>
<evidence type="ECO:0000256" key="2">
    <source>
        <dbReference type="ARBA" id="ARBA00022898"/>
    </source>
</evidence>
<evidence type="ECO:0000313" key="7">
    <source>
        <dbReference type="EMBL" id="MVB10408.1"/>
    </source>
</evidence>
<dbReference type="CDD" id="cd07377">
    <property type="entry name" value="WHTH_GntR"/>
    <property type="match status" value="1"/>
</dbReference>
<dbReference type="RefSeq" id="WP_156990033.1">
    <property type="nucleotide sequence ID" value="NZ_VWXL01000027.1"/>
</dbReference>
<reference evidence="7 8" key="1">
    <citation type="submission" date="2019-09" db="EMBL/GenBank/DDBJ databases">
        <title>Genome sequence of Clostridium sp. EA1.</title>
        <authorList>
            <person name="Poehlein A."/>
            <person name="Bengelsdorf F.R."/>
            <person name="Daniel R."/>
        </authorList>
    </citation>
    <scope>NUCLEOTIDE SEQUENCE [LARGE SCALE GENOMIC DNA]</scope>
    <source>
        <strain evidence="7 8">EA1</strain>
    </source>
</reference>
<sequence>MTYDFLQLNGESSVPLYQQLYSAIRRAVESGYLKAGERLPSIRALAEGLNVSCTTVESAYQQLCVEGYIRARPQRGYFVLDARRPEPVRAVLPSPAPRPAAPQAVYNFGSDCVDSENMDLKLWRRQIRDVLNRQELIASYGDHQGEYALREALSSYSYGARGVLASPDQIVIGAGTQPLLSILCGLLNGGETTVAMEEPGFRQAEQIFSDCGFKVLKLPGDKDGPRMDALAASGARLLFVGPSNRVRTGTSLPISRRMELLRWAWGNGGIIIEDDHNGELRYRARPIPALQGMGAGRSVVYIGSFSKLLLPSVRIGYMALTADLLERYRRRAGNYNQTASKIEQLALANYMKSGQMERHLRRLRKLYGSKCDLLSHELKSAFGGRVEILLQETPLSMILTVHADTDAETLRDLALRQGVRIGTTSGGEKVLLGFAGIPSEQIKNAVQCLKTAWKDVLS</sequence>
<evidence type="ECO:0000256" key="3">
    <source>
        <dbReference type="ARBA" id="ARBA00023015"/>
    </source>
</evidence>
<dbReference type="SUPFAM" id="SSF46785">
    <property type="entry name" value="Winged helix' DNA-binding domain"/>
    <property type="match status" value="1"/>
</dbReference>
<evidence type="ECO:0000256" key="1">
    <source>
        <dbReference type="ARBA" id="ARBA00005384"/>
    </source>
</evidence>
<dbReference type="Gene3D" id="1.10.10.10">
    <property type="entry name" value="Winged helix-like DNA-binding domain superfamily/Winged helix DNA-binding domain"/>
    <property type="match status" value="1"/>
</dbReference>
<organism evidence="7 8">
    <name type="scientific">Caproicibacter fermentans</name>
    <dbReference type="NCBI Taxonomy" id="2576756"/>
    <lineage>
        <taxon>Bacteria</taxon>
        <taxon>Bacillati</taxon>
        <taxon>Bacillota</taxon>
        <taxon>Clostridia</taxon>
        <taxon>Eubacteriales</taxon>
        <taxon>Acutalibacteraceae</taxon>
        <taxon>Caproicibacter</taxon>
    </lineage>
</organism>
<dbReference type="Gene3D" id="3.40.640.10">
    <property type="entry name" value="Type I PLP-dependent aspartate aminotransferase-like (Major domain)"/>
    <property type="match status" value="1"/>
</dbReference>
<keyword evidence="3" id="KW-0805">Transcription regulation</keyword>
<dbReference type="PANTHER" id="PTHR46577">
    <property type="entry name" value="HTH-TYPE TRANSCRIPTIONAL REGULATORY PROTEIN GABR"/>
    <property type="match status" value="1"/>
</dbReference>
<dbReference type="InterPro" id="IPR051446">
    <property type="entry name" value="HTH_trans_reg/aminotransferase"/>
</dbReference>
<dbReference type="SMART" id="SM00345">
    <property type="entry name" value="HTH_GNTR"/>
    <property type="match status" value="1"/>
</dbReference>
<proteinExistence type="inferred from homology"/>
<dbReference type="InterPro" id="IPR015424">
    <property type="entry name" value="PyrdxlP-dep_Trfase"/>
</dbReference>
<dbReference type="InterPro" id="IPR015421">
    <property type="entry name" value="PyrdxlP-dep_Trfase_major"/>
</dbReference>
<feature type="domain" description="HTH gntR-type" evidence="6">
    <location>
        <begin position="14"/>
        <end position="82"/>
    </location>
</feature>
<keyword evidence="5" id="KW-0804">Transcription</keyword>
<dbReference type="CDD" id="cd00609">
    <property type="entry name" value="AAT_like"/>
    <property type="match status" value="1"/>
</dbReference>
<dbReference type="AlphaFoldDB" id="A0A6N8HXK7"/>
<protein>
    <submittedName>
        <fullName evidence="7">HTH-type transcriptional regulatory protein GabR</fullName>
    </submittedName>
</protein>